<keyword evidence="1" id="KW-0812">Transmembrane</keyword>
<feature type="transmembrane region" description="Helical" evidence="1">
    <location>
        <begin position="265"/>
        <end position="284"/>
    </location>
</feature>
<dbReference type="RefSeq" id="WP_002659209.1">
    <property type="nucleotide sequence ID" value="NZ_JH719942.1"/>
</dbReference>
<dbReference type="HOGENOM" id="CLU_701867_0_0_10"/>
<dbReference type="Proteomes" id="UP000005113">
    <property type="component" value="Unassembled WGS sequence"/>
</dbReference>
<keyword evidence="1" id="KW-1133">Transmembrane helix</keyword>
<protein>
    <submittedName>
        <fullName evidence="2">Uncharacterized protein</fullName>
    </submittedName>
</protein>
<evidence type="ECO:0000256" key="1">
    <source>
        <dbReference type="SAM" id="Phobius"/>
    </source>
</evidence>
<name>J0P7M6_9BACT</name>
<dbReference type="EMBL" id="JH719942">
    <property type="protein sequence ID" value="EJF53527.1"/>
    <property type="molecule type" value="Genomic_DNA"/>
</dbReference>
<dbReference type="AlphaFoldDB" id="J0P7M6"/>
<proteinExistence type="predicted"/>
<evidence type="ECO:0000313" key="2">
    <source>
        <dbReference type="EMBL" id="EJF53527.1"/>
    </source>
</evidence>
<organism evidence="2 3">
    <name type="scientific">Saprospira grandis DSM 2844</name>
    <dbReference type="NCBI Taxonomy" id="694433"/>
    <lineage>
        <taxon>Bacteria</taxon>
        <taxon>Pseudomonadati</taxon>
        <taxon>Bacteroidota</taxon>
        <taxon>Saprospiria</taxon>
        <taxon>Saprospirales</taxon>
        <taxon>Saprospiraceae</taxon>
        <taxon>Saprospira</taxon>
    </lineage>
</organism>
<sequence length="393" mass="45251">MNITVQKQTQSLLIKKKWAAQPKLFLFGFLFSSGPLLLLYLPFAENDLALSYFFIAIFIAIGCLCFYLGLAQSLNHSFILVEKEQLSSWSSPLPLSPKQLLSRKNIQQIYILPKGQIESGHFILAYQTTDDWHRFLLGDFLGQAHNYFQLSLREAQQLEQLIEEFWEIEDAPLEEELQNQQKNHSKLESATTESTLQASLSELIHEHNYPITIDLHENELFILKTSPKDQPPIFALFGWAFGLIGLLSLLIILGFLLKFPPTDPLPFFSLILPLCFIAIALALIRKNRQDKQISLQIHLKQDQLKVRYNGQKRKQELSIPKTQIQAIFTDQRAGYFIHESQGKSSKVNHEEYFLSLLLKNQEYQEIHAPLALTISKEESQFLAQLLQQALIEL</sequence>
<feature type="transmembrane region" description="Helical" evidence="1">
    <location>
        <begin position="233"/>
        <end position="259"/>
    </location>
</feature>
<feature type="transmembrane region" description="Helical" evidence="1">
    <location>
        <begin position="49"/>
        <end position="70"/>
    </location>
</feature>
<reference evidence="3" key="1">
    <citation type="journal article" date="2012" name="Stand. Genomic Sci.">
        <title>Permanent draft genome sequence of the gliding predator Saprospira grandis strain Sa g1 (= HR1).</title>
        <authorList>
            <person name="Mavromatis K."/>
            <person name="Chertkov O."/>
            <person name="Lapidus A."/>
            <person name="Nolan M."/>
            <person name="Lucas S."/>
            <person name="Tice H."/>
            <person name="Del Rio T.G."/>
            <person name="Cheng J.F."/>
            <person name="Han C."/>
            <person name="Tapia R."/>
            <person name="Bruce D."/>
            <person name="Goodwin L.A."/>
            <person name="Pitluck S."/>
            <person name="Huntemann M."/>
            <person name="Liolios K."/>
            <person name="Pagani I."/>
            <person name="Ivanova N."/>
            <person name="Mikhailova N."/>
            <person name="Pati A."/>
            <person name="Chen A."/>
            <person name="Palaniappan K."/>
            <person name="Land M."/>
            <person name="Brambilla E.M."/>
            <person name="Rohde M."/>
            <person name="Spring S."/>
            <person name="Goker M."/>
            <person name="Detter J.C."/>
            <person name="Bristow J."/>
            <person name="Eisen J.A."/>
            <person name="Markowitz V."/>
            <person name="Hugenholtz P."/>
            <person name="Kyrpides N.C."/>
            <person name="Klenk H.P."/>
            <person name="Woyke T."/>
        </authorList>
    </citation>
    <scope>NUCLEOTIDE SEQUENCE [LARGE SCALE GENOMIC DNA]</scope>
    <source>
        <strain evidence="3">DSM 2844</strain>
    </source>
</reference>
<evidence type="ECO:0000313" key="3">
    <source>
        <dbReference type="Proteomes" id="UP000005113"/>
    </source>
</evidence>
<accession>J0P7M6</accession>
<keyword evidence="1" id="KW-0472">Membrane</keyword>
<feature type="transmembrane region" description="Helical" evidence="1">
    <location>
        <begin position="24"/>
        <end position="43"/>
    </location>
</feature>
<gene>
    <name evidence="2" type="ORF">SapgrDRAFT_1824</name>
</gene>